<protein>
    <recommendedName>
        <fullName evidence="3">IrrE N-terminal-like domain-containing protein</fullName>
    </recommendedName>
</protein>
<evidence type="ECO:0000313" key="2">
    <source>
        <dbReference type="Proteomes" id="UP001603857"/>
    </source>
</evidence>
<proteinExistence type="predicted"/>
<sequence length="150" mass="17263">MTALHYVLQLEKKYAKLGKDILKKFGWLDLGRKAYSEEGGVHICFPVHQDFFAVFHEINHHTRDTFDGKNEATFSKPLIREQYMFKELSCSDALTLLHEYGAIVSAAKIVEERKTAKSPLKVMTEAITSLIEHRGLLPRLLEELPARFFL</sequence>
<name>A0ABD1LIK1_9FABA</name>
<dbReference type="EMBL" id="JBGMDY010000009">
    <property type="protein sequence ID" value="KAL2323344.1"/>
    <property type="molecule type" value="Genomic_DNA"/>
</dbReference>
<evidence type="ECO:0008006" key="3">
    <source>
        <dbReference type="Google" id="ProtNLM"/>
    </source>
</evidence>
<dbReference type="Proteomes" id="UP001603857">
    <property type="component" value="Unassembled WGS sequence"/>
</dbReference>
<accession>A0ABD1LIK1</accession>
<comment type="caution">
    <text evidence="1">The sequence shown here is derived from an EMBL/GenBank/DDBJ whole genome shotgun (WGS) entry which is preliminary data.</text>
</comment>
<dbReference type="AlphaFoldDB" id="A0ABD1LIK1"/>
<keyword evidence="2" id="KW-1185">Reference proteome</keyword>
<organism evidence="1 2">
    <name type="scientific">Flemingia macrophylla</name>
    <dbReference type="NCBI Taxonomy" id="520843"/>
    <lineage>
        <taxon>Eukaryota</taxon>
        <taxon>Viridiplantae</taxon>
        <taxon>Streptophyta</taxon>
        <taxon>Embryophyta</taxon>
        <taxon>Tracheophyta</taxon>
        <taxon>Spermatophyta</taxon>
        <taxon>Magnoliopsida</taxon>
        <taxon>eudicotyledons</taxon>
        <taxon>Gunneridae</taxon>
        <taxon>Pentapetalae</taxon>
        <taxon>rosids</taxon>
        <taxon>fabids</taxon>
        <taxon>Fabales</taxon>
        <taxon>Fabaceae</taxon>
        <taxon>Papilionoideae</taxon>
        <taxon>50 kb inversion clade</taxon>
        <taxon>NPAAA clade</taxon>
        <taxon>indigoferoid/millettioid clade</taxon>
        <taxon>Phaseoleae</taxon>
        <taxon>Flemingia</taxon>
    </lineage>
</organism>
<gene>
    <name evidence="1" type="ORF">Fmac_027723</name>
</gene>
<reference evidence="1 2" key="1">
    <citation type="submission" date="2024-08" db="EMBL/GenBank/DDBJ databases">
        <title>Insights into the chromosomal genome structure of Flemingia macrophylla.</title>
        <authorList>
            <person name="Ding Y."/>
            <person name="Zhao Y."/>
            <person name="Bi W."/>
            <person name="Wu M."/>
            <person name="Zhao G."/>
            <person name="Gong Y."/>
            <person name="Li W."/>
            <person name="Zhang P."/>
        </authorList>
    </citation>
    <scope>NUCLEOTIDE SEQUENCE [LARGE SCALE GENOMIC DNA]</scope>
    <source>
        <strain evidence="1">DYQJB</strain>
        <tissue evidence="1">Leaf</tissue>
    </source>
</reference>
<evidence type="ECO:0000313" key="1">
    <source>
        <dbReference type="EMBL" id="KAL2323344.1"/>
    </source>
</evidence>